<dbReference type="InParanoid" id="E5A8K2"/>
<evidence type="ECO:0000313" key="3">
    <source>
        <dbReference type="Proteomes" id="UP000002668"/>
    </source>
</evidence>
<evidence type="ECO:0000256" key="1">
    <source>
        <dbReference type="SAM" id="MobiDB-lite"/>
    </source>
</evidence>
<reference evidence="3" key="1">
    <citation type="journal article" date="2011" name="Nat. Commun.">
        <title>Effector diversification within compartments of the Leptosphaeria maculans genome affected by Repeat-Induced Point mutations.</title>
        <authorList>
            <person name="Rouxel T."/>
            <person name="Grandaubert J."/>
            <person name="Hane J.K."/>
            <person name="Hoede C."/>
            <person name="van de Wouw A.P."/>
            <person name="Couloux A."/>
            <person name="Dominguez V."/>
            <person name="Anthouard V."/>
            <person name="Bally P."/>
            <person name="Bourras S."/>
            <person name="Cozijnsen A.J."/>
            <person name="Ciuffetti L.M."/>
            <person name="Degrave A."/>
            <person name="Dilmaghani A."/>
            <person name="Duret L."/>
            <person name="Fudal I."/>
            <person name="Goodwin S.B."/>
            <person name="Gout L."/>
            <person name="Glaser N."/>
            <person name="Linglin J."/>
            <person name="Kema G.H.J."/>
            <person name="Lapalu N."/>
            <person name="Lawrence C.B."/>
            <person name="May K."/>
            <person name="Meyer M."/>
            <person name="Ollivier B."/>
            <person name="Poulain J."/>
            <person name="Schoch C.L."/>
            <person name="Simon A."/>
            <person name="Spatafora J.W."/>
            <person name="Stachowiak A."/>
            <person name="Turgeon B.G."/>
            <person name="Tyler B.M."/>
            <person name="Vincent D."/>
            <person name="Weissenbach J."/>
            <person name="Amselem J."/>
            <person name="Quesneville H."/>
            <person name="Oliver R.P."/>
            <person name="Wincker P."/>
            <person name="Balesdent M.-H."/>
            <person name="Howlett B.J."/>
        </authorList>
    </citation>
    <scope>NUCLEOTIDE SEQUENCE [LARGE SCALE GENOMIC DNA]</scope>
    <source>
        <strain evidence="3">JN3 / isolate v23.1.3 / race Av1-4-5-6-7-8</strain>
    </source>
</reference>
<feature type="region of interest" description="Disordered" evidence="1">
    <location>
        <begin position="1"/>
        <end position="29"/>
    </location>
</feature>
<feature type="compositionally biased region" description="Polar residues" evidence="1">
    <location>
        <begin position="18"/>
        <end position="29"/>
    </location>
</feature>
<protein>
    <submittedName>
        <fullName evidence="2">Predicted protein</fullName>
    </submittedName>
</protein>
<dbReference type="AlphaFoldDB" id="E5A8K2"/>
<evidence type="ECO:0000313" key="2">
    <source>
        <dbReference type="EMBL" id="CBX99947.1"/>
    </source>
</evidence>
<accession>E5A8K2</accession>
<keyword evidence="3" id="KW-1185">Reference proteome</keyword>
<dbReference type="Proteomes" id="UP000002668">
    <property type="component" value="Genome"/>
</dbReference>
<sequence length="119" mass="13316">MGVSTPLSKVKGIDRSNRQSLTVSTNGSQQALIVSHNEDRLRNFADFGLSQNFPNSTPASTGTTHQRLLHLSHLDLSHDQSRPLVSPMKRKPNHPAYEPDPEFLSRRISQTILPHCPRL</sequence>
<gene>
    <name evidence="2" type="ORF">LEMA_P075360.1</name>
</gene>
<dbReference type="EMBL" id="FP929137">
    <property type="protein sequence ID" value="CBX99947.1"/>
    <property type="molecule type" value="Genomic_DNA"/>
</dbReference>
<name>E5A8K2_LEPMJ</name>
<feature type="region of interest" description="Disordered" evidence="1">
    <location>
        <begin position="78"/>
        <end position="101"/>
    </location>
</feature>
<organism evidence="3">
    <name type="scientific">Leptosphaeria maculans (strain JN3 / isolate v23.1.3 / race Av1-4-5-6-7-8)</name>
    <name type="common">Blackleg fungus</name>
    <name type="synonym">Phoma lingam</name>
    <dbReference type="NCBI Taxonomy" id="985895"/>
    <lineage>
        <taxon>Eukaryota</taxon>
        <taxon>Fungi</taxon>
        <taxon>Dikarya</taxon>
        <taxon>Ascomycota</taxon>
        <taxon>Pezizomycotina</taxon>
        <taxon>Dothideomycetes</taxon>
        <taxon>Pleosporomycetidae</taxon>
        <taxon>Pleosporales</taxon>
        <taxon>Pleosporineae</taxon>
        <taxon>Leptosphaeriaceae</taxon>
        <taxon>Plenodomus</taxon>
        <taxon>Plenodomus lingam/Leptosphaeria maculans species complex</taxon>
    </lineage>
</organism>
<dbReference type="VEuPathDB" id="FungiDB:LEMA_P075360.1"/>
<proteinExistence type="predicted"/>
<dbReference type="HOGENOM" id="CLU_2061931_0_0_1"/>